<dbReference type="Pfam" id="PF08350">
    <property type="entry name" value="FilR1_middle"/>
    <property type="match status" value="1"/>
</dbReference>
<name>A0ABD5WLY8_9EURY</name>
<reference evidence="3 4" key="1">
    <citation type="journal article" date="2019" name="Int. J. Syst. Evol. Microbiol.">
        <title>The Global Catalogue of Microorganisms (GCM) 10K type strain sequencing project: providing services to taxonomists for standard genome sequencing and annotation.</title>
        <authorList>
            <consortium name="The Broad Institute Genomics Platform"/>
            <consortium name="The Broad Institute Genome Sequencing Center for Infectious Disease"/>
            <person name="Wu L."/>
            <person name="Ma J."/>
        </authorList>
    </citation>
    <scope>NUCLEOTIDE SEQUENCE [LARGE SCALE GENOMIC DNA]</scope>
    <source>
        <strain evidence="3 4">DT72</strain>
    </source>
</reference>
<organism evidence="3 4">
    <name type="scientific">Halorussus caseinilyticus</name>
    <dbReference type="NCBI Taxonomy" id="3034025"/>
    <lineage>
        <taxon>Archaea</taxon>
        <taxon>Methanobacteriati</taxon>
        <taxon>Methanobacteriota</taxon>
        <taxon>Stenosarchaea group</taxon>
        <taxon>Halobacteria</taxon>
        <taxon>Halobacteriales</taxon>
        <taxon>Haladaptataceae</taxon>
        <taxon>Halorussus</taxon>
    </lineage>
</organism>
<keyword evidence="4" id="KW-1185">Reference proteome</keyword>
<dbReference type="InterPro" id="IPR057527">
    <property type="entry name" value="HVO_A0261-like_N"/>
</dbReference>
<dbReference type="SUPFAM" id="SSF46785">
    <property type="entry name" value="Winged helix' DNA-binding domain"/>
    <property type="match status" value="1"/>
</dbReference>
<evidence type="ECO:0000313" key="4">
    <source>
        <dbReference type="Proteomes" id="UP001596407"/>
    </source>
</evidence>
<feature type="domain" description="HVO-A0261-like N-terminal" evidence="2">
    <location>
        <begin position="2"/>
        <end position="52"/>
    </location>
</feature>
<gene>
    <name evidence="3" type="ORF">ACFQJ6_00350</name>
</gene>
<dbReference type="RefSeq" id="WP_382208387.1">
    <property type="nucleotide sequence ID" value="NZ_JBHSZH010000001.1"/>
</dbReference>
<feature type="domain" description="Methanogenesis regulatory protein FilR1 middle" evidence="1">
    <location>
        <begin position="89"/>
        <end position="227"/>
    </location>
</feature>
<proteinExistence type="predicted"/>
<evidence type="ECO:0000259" key="2">
    <source>
        <dbReference type="Pfam" id="PF25213"/>
    </source>
</evidence>
<protein>
    <submittedName>
        <fullName evidence="3">Helix-turn-helix transcriptional regulator</fullName>
    </submittedName>
</protein>
<dbReference type="InterPro" id="IPR036390">
    <property type="entry name" value="WH_DNA-bd_sf"/>
</dbReference>
<dbReference type="EMBL" id="JBHSZH010000001">
    <property type="protein sequence ID" value="MFC7078808.1"/>
    <property type="molecule type" value="Genomic_DNA"/>
</dbReference>
<dbReference type="InterPro" id="IPR013561">
    <property type="entry name" value="FilR1_middle_dom"/>
</dbReference>
<sequence>MARELEESRSTIDRALRELERVGFVARDDSGYRTTLAGELALEEYDRHTDRVHGLAELQDALTAMPTDAPLDAALFEDADVSLPTQHSPHRPVEALEPVLADADHVRAFGTTVIPAYVDMYYEQIVDEEMTAEVIFSTDVLEWLLSRHEEVVKTIAETEGVVLSETDDDYSFNLLVAEHGPEYGGACHERPDCSVGVMLYDEGTILGFVHNDTCQAVAWGETLFDRLADGADRLGTAFET</sequence>
<dbReference type="Pfam" id="PF25213">
    <property type="entry name" value="HVO_A0261_N"/>
    <property type="match status" value="1"/>
</dbReference>
<dbReference type="Proteomes" id="UP001596407">
    <property type="component" value="Unassembled WGS sequence"/>
</dbReference>
<evidence type="ECO:0000313" key="3">
    <source>
        <dbReference type="EMBL" id="MFC7078808.1"/>
    </source>
</evidence>
<dbReference type="AlphaFoldDB" id="A0ABD5WLY8"/>
<evidence type="ECO:0000259" key="1">
    <source>
        <dbReference type="Pfam" id="PF08350"/>
    </source>
</evidence>
<accession>A0ABD5WLY8</accession>
<comment type="caution">
    <text evidence="3">The sequence shown here is derived from an EMBL/GenBank/DDBJ whole genome shotgun (WGS) entry which is preliminary data.</text>
</comment>